<keyword evidence="2" id="KW-1185">Reference proteome</keyword>
<organism evidence="1 2">
    <name type="scientific">Hoylesella shahii DSM 15611 = JCM 12083</name>
    <dbReference type="NCBI Taxonomy" id="1122991"/>
    <lineage>
        <taxon>Bacteria</taxon>
        <taxon>Pseudomonadati</taxon>
        <taxon>Bacteroidota</taxon>
        <taxon>Bacteroidia</taxon>
        <taxon>Bacteroidales</taxon>
        <taxon>Prevotellaceae</taxon>
        <taxon>Hoylesella</taxon>
    </lineage>
</organism>
<reference evidence="1 2" key="1">
    <citation type="submission" date="2018-05" db="EMBL/GenBank/DDBJ databases">
        <title>Genomic Encyclopedia of Type Strains, Phase I: the one thousand microbial genomes (KMG-I) project.</title>
        <authorList>
            <person name="Kyrpides N."/>
        </authorList>
    </citation>
    <scope>NUCLEOTIDE SEQUENCE [LARGE SCALE GENOMIC DNA]</scope>
    <source>
        <strain evidence="1 2">DSM 15611</strain>
    </source>
</reference>
<protein>
    <submittedName>
        <fullName evidence="1">Uncharacterized protein</fullName>
    </submittedName>
</protein>
<accession>A0A318I0Q6</accession>
<evidence type="ECO:0000313" key="2">
    <source>
        <dbReference type="Proteomes" id="UP000248314"/>
    </source>
</evidence>
<comment type="caution">
    <text evidence="1">The sequence shown here is derived from an EMBL/GenBank/DDBJ whole genome shotgun (WGS) entry which is preliminary data.</text>
</comment>
<dbReference type="AlphaFoldDB" id="A0A318I0Q6"/>
<evidence type="ECO:0000313" key="1">
    <source>
        <dbReference type="EMBL" id="PXX24162.1"/>
    </source>
</evidence>
<dbReference type="EMBL" id="QJJX01000003">
    <property type="protein sequence ID" value="PXX24162.1"/>
    <property type="molecule type" value="Genomic_DNA"/>
</dbReference>
<name>A0A318I0Q6_9BACT</name>
<proteinExistence type="predicted"/>
<dbReference type="Proteomes" id="UP000248314">
    <property type="component" value="Unassembled WGS sequence"/>
</dbReference>
<gene>
    <name evidence="1" type="ORF">EJ73_00404</name>
</gene>
<dbReference type="STRING" id="1122991.GCA_000613445_03131"/>
<sequence>MCAPLNVSLLNVLFPEEQVMNVCIKTAAIMPPTNLMPAEIALGGQLFRDAQRDFAFFINPIVELEK</sequence>